<dbReference type="PANTHER" id="PTHR16024">
    <property type="entry name" value="XK-RELATED PROTEIN"/>
    <property type="match status" value="1"/>
</dbReference>
<dbReference type="InterPro" id="IPR050895">
    <property type="entry name" value="XK-related_scramblase"/>
</dbReference>
<dbReference type="GO" id="GO:0070782">
    <property type="term" value="P:phosphatidylserine exposure on apoptotic cell surface"/>
    <property type="evidence" value="ECO:0007669"/>
    <property type="project" value="TreeGrafter"/>
</dbReference>
<protein>
    <recommendedName>
        <fullName evidence="7">XK-related protein</fullName>
    </recommendedName>
</protein>
<sequence length="519" mass="58473">MPAATAPSSPNGGAYSPPVAAVKMDGFRTMDDEVDAISDSLPFNAWDKLVLLFSVTTAIVDVFTDAWVAHRYWQQGQRVYFGLTIALIFVPSWIVTWISLRWCLIQKRHPEYDEFRLRTKLAVVLHVFQLAIVYRYLSALIFGCKSQDKSRTKTDRRIYYQLMLWEDNDASILRLVESFLESVPQLLLQAYVLLTTPDQAQSLVLAQVVSVGVGVGSVAWSLVAYVRTLRFSLEDAPNVSWLGTLVICCWRLMVLMPRLTALALFTSVFQWALFVVCGIRWLLMYAWLIKFVRIGQYKGRSDKLVFKAVLAFIYISCFIDLAPGNRRFRYAFFYAFTFGENALLLGLWYYYKQGSPWYETVALLGSFCSFCMGMVFLVVYYLLLHPNASSIVQPEMQDANTRIGYTSDGLEDSPVDTPNAEHRSPPRVRLADVVPNGDSSETSFFESGDSPCSVPGFKISGDAFSLITANILWLQLESPWGDKTFGDGEVILSNYLVGGQHAVDSNYQDLAVADLAEDV</sequence>
<feature type="transmembrane region" description="Helical" evidence="7">
    <location>
        <begin position="121"/>
        <end position="142"/>
    </location>
</feature>
<feature type="transmembrane region" description="Helical" evidence="7">
    <location>
        <begin position="304"/>
        <end position="324"/>
    </location>
</feature>
<feature type="transmembrane region" description="Helical" evidence="7">
    <location>
        <begin position="238"/>
        <end position="256"/>
    </location>
</feature>
<evidence type="ECO:0000256" key="1">
    <source>
        <dbReference type="ARBA" id="ARBA00004651"/>
    </source>
</evidence>
<dbReference type="PANTHER" id="PTHR16024:SF6">
    <property type="entry name" value="XK-RELATED PROTEIN"/>
    <property type="match status" value="1"/>
</dbReference>
<dbReference type="AlphaFoldDB" id="A0A9J6EAV0"/>
<gene>
    <name evidence="8" type="ORF">HPB51_017195</name>
</gene>
<proteinExistence type="inferred from homology"/>
<feature type="transmembrane region" description="Helical" evidence="7">
    <location>
        <begin position="363"/>
        <end position="383"/>
    </location>
</feature>
<comment type="caution">
    <text evidence="8">The sequence shown here is derived from an EMBL/GenBank/DDBJ whole genome shotgun (WGS) entry which is preliminary data.</text>
</comment>
<evidence type="ECO:0000256" key="2">
    <source>
        <dbReference type="ARBA" id="ARBA00008789"/>
    </source>
</evidence>
<dbReference type="InterPro" id="IPR018629">
    <property type="entry name" value="XK-rel"/>
</dbReference>
<reference evidence="8" key="1">
    <citation type="journal article" date="2020" name="Cell">
        <title>Large-Scale Comparative Analyses of Tick Genomes Elucidate Their Genetic Diversity and Vector Capacities.</title>
        <authorList>
            <consortium name="Tick Genome and Microbiome Consortium (TIGMIC)"/>
            <person name="Jia N."/>
            <person name="Wang J."/>
            <person name="Shi W."/>
            <person name="Du L."/>
            <person name="Sun Y."/>
            <person name="Zhan W."/>
            <person name="Jiang J.F."/>
            <person name="Wang Q."/>
            <person name="Zhang B."/>
            <person name="Ji P."/>
            <person name="Bell-Sakyi L."/>
            <person name="Cui X.M."/>
            <person name="Yuan T.T."/>
            <person name="Jiang B.G."/>
            <person name="Yang W.F."/>
            <person name="Lam T.T."/>
            <person name="Chang Q.C."/>
            <person name="Ding S.J."/>
            <person name="Wang X.J."/>
            <person name="Zhu J.G."/>
            <person name="Ruan X.D."/>
            <person name="Zhao L."/>
            <person name="Wei J.T."/>
            <person name="Ye R.Z."/>
            <person name="Que T.C."/>
            <person name="Du C.H."/>
            <person name="Zhou Y.H."/>
            <person name="Cheng J.X."/>
            <person name="Dai P.F."/>
            <person name="Guo W.B."/>
            <person name="Han X.H."/>
            <person name="Huang E.J."/>
            <person name="Li L.F."/>
            <person name="Wei W."/>
            <person name="Gao Y.C."/>
            <person name="Liu J.Z."/>
            <person name="Shao H.Z."/>
            <person name="Wang X."/>
            <person name="Wang C.C."/>
            <person name="Yang T.C."/>
            <person name="Huo Q.B."/>
            <person name="Li W."/>
            <person name="Chen H.Y."/>
            <person name="Chen S.E."/>
            <person name="Zhou L.G."/>
            <person name="Ni X.B."/>
            <person name="Tian J.H."/>
            <person name="Sheng Y."/>
            <person name="Liu T."/>
            <person name="Pan Y.S."/>
            <person name="Xia L.Y."/>
            <person name="Li J."/>
            <person name="Zhao F."/>
            <person name="Cao W.C."/>
        </authorList>
    </citation>
    <scope>NUCLEOTIDE SEQUENCE</scope>
    <source>
        <strain evidence="8">Rmic-2018</strain>
    </source>
</reference>
<keyword evidence="9" id="KW-1185">Reference proteome</keyword>
<feature type="transmembrane region" description="Helical" evidence="7">
    <location>
        <begin position="262"/>
        <end position="283"/>
    </location>
</feature>
<reference evidence="8" key="2">
    <citation type="submission" date="2021-09" db="EMBL/GenBank/DDBJ databases">
        <authorList>
            <person name="Jia N."/>
            <person name="Wang J."/>
            <person name="Shi W."/>
            <person name="Du L."/>
            <person name="Sun Y."/>
            <person name="Zhan W."/>
            <person name="Jiang J."/>
            <person name="Wang Q."/>
            <person name="Zhang B."/>
            <person name="Ji P."/>
            <person name="Sakyi L.B."/>
            <person name="Cui X."/>
            <person name="Yuan T."/>
            <person name="Jiang B."/>
            <person name="Yang W."/>
            <person name="Lam T.T.-Y."/>
            <person name="Chang Q."/>
            <person name="Ding S."/>
            <person name="Wang X."/>
            <person name="Zhu J."/>
            <person name="Ruan X."/>
            <person name="Zhao L."/>
            <person name="Wei J."/>
            <person name="Que T."/>
            <person name="Du C."/>
            <person name="Cheng J."/>
            <person name="Dai P."/>
            <person name="Han X."/>
            <person name="Huang E."/>
            <person name="Gao Y."/>
            <person name="Liu J."/>
            <person name="Shao H."/>
            <person name="Ye R."/>
            <person name="Li L."/>
            <person name="Wei W."/>
            <person name="Wang X."/>
            <person name="Wang C."/>
            <person name="Huo Q."/>
            <person name="Li W."/>
            <person name="Guo W."/>
            <person name="Chen H."/>
            <person name="Chen S."/>
            <person name="Zhou L."/>
            <person name="Zhou L."/>
            <person name="Ni X."/>
            <person name="Tian J."/>
            <person name="Zhou Y."/>
            <person name="Sheng Y."/>
            <person name="Liu T."/>
            <person name="Pan Y."/>
            <person name="Xia L."/>
            <person name="Li J."/>
            <person name="Zhao F."/>
            <person name="Cao W."/>
        </authorList>
    </citation>
    <scope>NUCLEOTIDE SEQUENCE</scope>
    <source>
        <strain evidence="8">Rmic-2018</strain>
        <tissue evidence="8">Larvae</tissue>
    </source>
</reference>
<evidence type="ECO:0000256" key="3">
    <source>
        <dbReference type="ARBA" id="ARBA00022475"/>
    </source>
</evidence>
<dbReference type="GO" id="GO:1902742">
    <property type="term" value="P:apoptotic process involved in development"/>
    <property type="evidence" value="ECO:0007669"/>
    <property type="project" value="TreeGrafter"/>
</dbReference>
<dbReference type="GO" id="GO:0005886">
    <property type="term" value="C:plasma membrane"/>
    <property type="evidence" value="ECO:0007669"/>
    <property type="project" value="UniProtKB-SubCell"/>
</dbReference>
<evidence type="ECO:0000256" key="5">
    <source>
        <dbReference type="ARBA" id="ARBA00022989"/>
    </source>
</evidence>
<dbReference type="VEuPathDB" id="VectorBase:LOC119163756"/>
<feature type="transmembrane region" description="Helical" evidence="7">
    <location>
        <begin position="80"/>
        <end position="100"/>
    </location>
</feature>
<evidence type="ECO:0000256" key="7">
    <source>
        <dbReference type="RuleBase" id="RU910716"/>
    </source>
</evidence>
<dbReference type="EMBL" id="JABSTU010000005">
    <property type="protein sequence ID" value="KAH8031423.1"/>
    <property type="molecule type" value="Genomic_DNA"/>
</dbReference>
<evidence type="ECO:0000256" key="4">
    <source>
        <dbReference type="ARBA" id="ARBA00022692"/>
    </source>
</evidence>
<keyword evidence="3" id="KW-1003">Cell membrane</keyword>
<evidence type="ECO:0000313" key="9">
    <source>
        <dbReference type="Proteomes" id="UP000821866"/>
    </source>
</evidence>
<comment type="similarity">
    <text evidence="2 7">Belongs to the XK family.</text>
</comment>
<evidence type="ECO:0000313" key="8">
    <source>
        <dbReference type="EMBL" id="KAH8031423.1"/>
    </source>
</evidence>
<feature type="transmembrane region" description="Helical" evidence="7">
    <location>
        <begin position="330"/>
        <end position="351"/>
    </location>
</feature>
<feature type="transmembrane region" description="Helical" evidence="7">
    <location>
        <begin position="204"/>
        <end position="226"/>
    </location>
</feature>
<keyword evidence="6 7" id="KW-0472">Membrane</keyword>
<feature type="transmembrane region" description="Helical" evidence="7">
    <location>
        <begin position="49"/>
        <end position="68"/>
    </location>
</feature>
<comment type="subcellular location">
    <subcellularLocation>
        <location evidence="1">Cell membrane</location>
        <topology evidence="1">Multi-pass membrane protein</topology>
    </subcellularLocation>
    <subcellularLocation>
        <location evidence="7">Membrane</location>
        <topology evidence="7">Multi-pass membrane protein</topology>
    </subcellularLocation>
</comment>
<accession>A0A9J6EAV0</accession>
<dbReference type="Proteomes" id="UP000821866">
    <property type="component" value="Chromosome 3"/>
</dbReference>
<dbReference type="Pfam" id="PF09815">
    <property type="entry name" value="XK-related"/>
    <property type="match status" value="1"/>
</dbReference>
<dbReference type="GO" id="GO:0043652">
    <property type="term" value="P:engulfment of apoptotic cell"/>
    <property type="evidence" value="ECO:0007669"/>
    <property type="project" value="TreeGrafter"/>
</dbReference>
<name>A0A9J6EAV0_RHIMP</name>
<organism evidence="8 9">
    <name type="scientific">Rhipicephalus microplus</name>
    <name type="common">Cattle tick</name>
    <name type="synonym">Boophilus microplus</name>
    <dbReference type="NCBI Taxonomy" id="6941"/>
    <lineage>
        <taxon>Eukaryota</taxon>
        <taxon>Metazoa</taxon>
        <taxon>Ecdysozoa</taxon>
        <taxon>Arthropoda</taxon>
        <taxon>Chelicerata</taxon>
        <taxon>Arachnida</taxon>
        <taxon>Acari</taxon>
        <taxon>Parasitiformes</taxon>
        <taxon>Ixodida</taxon>
        <taxon>Ixodoidea</taxon>
        <taxon>Ixodidae</taxon>
        <taxon>Rhipicephalinae</taxon>
        <taxon>Rhipicephalus</taxon>
        <taxon>Boophilus</taxon>
    </lineage>
</organism>
<keyword evidence="5 7" id="KW-1133">Transmembrane helix</keyword>
<keyword evidence="4 7" id="KW-0812">Transmembrane</keyword>
<evidence type="ECO:0000256" key="6">
    <source>
        <dbReference type="ARBA" id="ARBA00023136"/>
    </source>
</evidence>